<dbReference type="SUPFAM" id="SSF56112">
    <property type="entry name" value="Protein kinase-like (PK-like)"/>
    <property type="match status" value="1"/>
</dbReference>
<dbReference type="InterPro" id="IPR011009">
    <property type="entry name" value="Kinase-like_dom_sf"/>
</dbReference>
<comment type="caution">
    <text evidence="1">The sequence shown here is derived from an EMBL/GenBank/DDBJ whole genome shotgun (WGS) entry which is preliminary data.</text>
</comment>
<dbReference type="EMBL" id="CAIF01000261">
    <property type="protein sequence ID" value="CCH46686.1"/>
    <property type="molecule type" value="Genomic_DNA"/>
</dbReference>
<evidence type="ECO:0000313" key="1">
    <source>
        <dbReference type="EMBL" id="CCH46686.1"/>
    </source>
</evidence>
<reference evidence="1 2" key="1">
    <citation type="journal article" date="2012" name="Eukaryot. Cell">
        <title>Draft genome sequence of Wickerhamomyces ciferrii NRRL Y-1031 F-60-10.</title>
        <authorList>
            <person name="Schneider J."/>
            <person name="Andrea H."/>
            <person name="Blom J."/>
            <person name="Jaenicke S."/>
            <person name="Ruckert C."/>
            <person name="Schorsch C."/>
            <person name="Szczepanowski R."/>
            <person name="Farwick M."/>
            <person name="Goesmann A."/>
            <person name="Puhler A."/>
            <person name="Schaffer S."/>
            <person name="Tauch A."/>
            <person name="Kohler T."/>
            <person name="Brinkrolf K."/>
        </authorList>
    </citation>
    <scope>NUCLEOTIDE SEQUENCE [LARGE SCALE GENOMIC DNA]</scope>
    <source>
        <strain evidence="2">ATCC 14091 / BCRC 22168 / CBS 111 / JCM 3599 / NBRC 0793 / NRRL Y-1031 F-60-10</strain>
    </source>
</reference>
<dbReference type="Gene3D" id="3.90.1200.10">
    <property type="match status" value="1"/>
</dbReference>
<evidence type="ECO:0000313" key="2">
    <source>
        <dbReference type="Proteomes" id="UP000009328"/>
    </source>
</evidence>
<dbReference type="HOGENOM" id="CLU_1788333_0_0_1"/>
<gene>
    <name evidence="1" type="ORF">BN7_6283</name>
</gene>
<organism evidence="1 2">
    <name type="scientific">Wickerhamomyces ciferrii (strain ATCC 14091 / BCRC 22168 / CBS 111 / JCM 3599 / NBRC 0793 / NRRL Y-1031 F-60-10)</name>
    <name type="common">Yeast</name>
    <name type="synonym">Pichia ciferrii</name>
    <dbReference type="NCBI Taxonomy" id="1206466"/>
    <lineage>
        <taxon>Eukaryota</taxon>
        <taxon>Fungi</taxon>
        <taxon>Dikarya</taxon>
        <taxon>Ascomycota</taxon>
        <taxon>Saccharomycotina</taxon>
        <taxon>Saccharomycetes</taxon>
        <taxon>Phaffomycetales</taxon>
        <taxon>Wickerhamomycetaceae</taxon>
        <taxon>Wickerhamomyces</taxon>
    </lineage>
</organism>
<dbReference type="InParanoid" id="K0KU27"/>
<accession>K0KU27</accession>
<name>K0KU27_WICCF</name>
<dbReference type="Proteomes" id="UP000009328">
    <property type="component" value="Unassembled WGS sequence"/>
</dbReference>
<proteinExistence type="predicted"/>
<evidence type="ECO:0008006" key="3">
    <source>
        <dbReference type="Google" id="ProtNLM"/>
    </source>
</evidence>
<dbReference type="AlphaFoldDB" id="K0KU27"/>
<sequence>MKNRLDKDQIINIPKLINFGIINLDEAYESYHEYDLEIPDHAFYILMEKLPIDLNHINPSDTHFESLEQQLYNLNYVIKRSHNDIRPQNIIVSRDRAYLIDFSESSECNYEPIYNVPRTRRKRFEIRVPFDLARLKRYQNDLKEN</sequence>
<protein>
    <recommendedName>
        <fullName evidence="3">Protein kinase domain-containing protein</fullName>
    </recommendedName>
</protein>
<keyword evidence="2" id="KW-1185">Reference proteome</keyword>